<proteinExistence type="predicted"/>
<reference evidence="1" key="1">
    <citation type="submission" date="2019-08" db="EMBL/GenBank/DDBJ databases">
        <authorList>
            <person name="Kucharzyk K."/>
            <person name="Murdoch R.W."/>
            <person name="Higgins S."/>
            <person name="Loffler F."/>
        </authorList>
    </citation>
    <scope>NUCLEOTIDE SEQUENCE</scope>
</reference>
<dbReference type="InterPro" id="IPR022543">
    <property type="entry name" value="DUF2572"/>
</dbReference>
<dbReference type="Pfam" id="PF10833">
    <property type="entry name" value="DUF2572"/>
    <property type="match status" value="1"/>
</dbReference>
<dbReference type="EMBL" id="VSSQ01012559">
    <property type="protein sequence ID" value="MPM49513.1"/>
    <property type="molecule type" value="Genomic_DNA"/>
</dbReference>
<gene>
    <name evidence="1" type="ORF">SDC9_96243</name>
</gene>
<evidence type="ECO:0000313" key="1">
    <source>
        <dbReference type="EMBL" id="MPM49513.1"/>
    </source>
</evidence>
<accession>A0A645AF98</accession>
<name>A0A645AF98_9ZZZZ</name>
<comment type="caution">
    <text evidence="1">The sequence shown here is derived from an EMBL/GenBank/DDBJ whole genome shotgun (WGS) entry which is preliminary data.</text>
</comment>
<sequence length="511" mass="53822">MSILGDVTSCNQNSAGTSLGLSEGNSQGIKTESGSSVAVTVRGNVYSTGDVHLWGSGSSLSILPYPSSFSSTLSLKTNLLYSSGNEYFFDFDAPGSDAQLYTEGYTSANGNPNIPYIYKDDVGGNVYCNNLAVEEAVQNANLSVSGALWTQDDIQNDGRIGSNIAVAGNYIGMRSDADESNKDPNGSSAVINNGYMYGSTISLGGSYIIPGTAWYKFTGDYYQTAESATARAGEYFGIYEKQASEMSDASKVFDSYYEGSDQYSMYEHQAGSTLSSQILADRVTRFKTAMEALAGLKSGINVTSDAASYTLGIVNNDGTVVYDQYSNNLIPYKAVSGSGGILDDVFTSKTKCFGTNGSGFSDLIDPTAGMNDSANGFYYYPSSATVSVGTLSSGIIYCNGNLTLTGSGTFTGSVVCAGNLTVNSGVSIRYDESVVYGVLGLASDGSLVKSETTGRYPGSSIARRFFSPAGYVAKETLGVEQVTMLSTSAGERESGGIQRYIVNSWKEFKAS</sequence>
<organism evidence="1">
    <name type="scientific">bioreactor metagenome</name>
    <dbReference type="NCBI Taxonomy" id="1076179"/>
    <lineage>
        <taxon>unclassified sequences</taxon>
        <taxon>metagenomes</taxon>
        <taxon>ecological metagenomes</taxon>
    </lineage>
</organism>
<dbReference type="AlphaFoldDB" id="A0A645AF98"/>
<protein>
    <submittedName>
        <fullName evidence="1">Uncharacterized protein</fullName>
    </submittedName>
</protein>